<protein>
    <submittedName>
        <fullName evidence="3">Lantibiotic dehydratase</fullName>
    </submittedName>
</protein>
<dbReference type="AlphaFoldDB" id="A0A366LUT1"/>
<evidence type="ECO:0000313" key="3">
    <source>
        <dbReference type="EMBL" id="RBQ16942.1"/>
    </source>
</evidence>
<dbReference type="InterPro" id="IPR023809">
    <property type="entry name" value="Thiopep_bacteriocin_synth_dom"/>
</dbReference>
<evidence type="ECO:0000313" key="4">
    <source>
        <dbReference type="Proteomes" id="UP000253303"/>
    </source>
</evidence>
<dbReference type="RefSeq" id="WP_113983804.1">
    <property type="nucleotide sequence ID" value="NZ_QMEY01000014.1"/>
</dbReference>
<organism evidence="3 4">
    <name type="scientific">Spongiactinospora rosea</name>
    <dbReference type="NCBI Taxonomy" id="2248750"/>
    <lineage>
        <taxon>Bacteria</taxon>
        <taxon>Bacillati</taxon>
        <taxon>Actinomycetota</taxon>
        <taxon>Actinomycetes</taxon>
        <taxon>Streptosporangiales</taxon>
        <taxon>Streptosporangiaceae</taxon>
        <taxon>Spongiactinospora</taxon>
    </lineage>
</organism>
<dbReference type="Pfam" id="PF14028">
    <property type="entry name" value="Lant_dehydr_C"/>
    <property type="match status" value="1"/>
</dbReference>
<evidence type="ECO:0000259" key="1">
    <source>
        <dbReference type="Pfam" id="PF04738"/>
    </source>
</evidence>
<gene>
    <name evidence="3" type="ORF">DP939_28230</name>
</gene>
<dbReference type="Proteomes" id="UP000253303">
    <property type="component" value="Unassembled WGS sequence"/>
</dbReference>
<reference evidence="3 4" key="1">
    <citation type="submission" date="2018-06" db="EMBL/GenBank/DDBJ databases">
        <title>Sphaerisporangium craniellae sp. nov., isolated from a marine sponge in the South China Sea.</title>
        <authorList>
            <person name="Li L."/>
        </authorList>
    </citation>
    <scope>NUCLEOTIDE SEQUENCE [LARGE SCALE GENOMIC DNA]</scope>
    <source>
        <strain evidence="3 4">LHW63015</strain>
    </source>
</reference>
<dbReference type="Pfam" id="PF04738">
    <property type="entry name" value="Lant_dehydr_N"/>
    <property type="match status" value="1"/>
</dbReference>
<proteinExistence type="predicted"/>
<sequence length="1045" mass="112198">MYRYLDAAVLRAPAWPPGRQLPSWPDLTGEDGDASWRPWLERIWTLPGFAVALEQASPALARRLCEIRSGAHVTDSRVRSAVLSTMRYLLRATSRPTPFGRFAGVAAARVATATGPPSVRVGDAHRPAARTAAEWISELTHRLEGERALLRRLPVMANDLVFERDGRLVLDHRASFRTGGAPQEVSVRATGPARAALRLARDPLPGADLIERLSALSPATDVSTIEALVAELVSQRFLLTSLRPPMTVCDPLRHLLEELEAVNAGELGEVAEAAKGLRAVTDELAQHYPMPPQATGTGASRGRAAATMMATLCPAERPPLAVDLLLDAEVTIPAAVAAEAAAAASALVRLARRPAISAGWLSWHARFLDRYGPRALVPLREAVDSDAGLGYPAGYDALPDSREPDGQAAFTDRDRTLLVLAHQAALRRQREVVIDDDLIAALGIGGGVDAGVRVQPSAEVSVRIDAPSLQALACGEFTLAVVGTSRAAGTLTGRFMDLFDDEHRARLTAAYADLPTGTRGALAVQVSAPAPYISTDNVARTPRLLPHVLPVGDHPAADAGSSDGGGTHLLRLQDIAITADLHGLYLVWLPRRRIIEPRTFNAVNPARHTHPLARFLMEAPQALRAPCTGFDWGAAATLPYVPALRYGRTVISPARWRLLTADLPGPSTGWEQWDAALTRWRQEVGLPPEVYLGGGDQRLRLDLKVQAHRALLRDQLARTGNAIMTPAPALGAAGWIGCLPHEITISLATTTQPSAPPPLGGAPLTRSHGHLPGGEWLSVKVYGHPDRQSAILTRHLPRLLGRLGDGTSCWFLRYHDPDHHLRIRLRPPAQDPCRMNASASGVVSVAEVHAWCEELWQAGLTSRVCHDTYLPQTGRFGGATAYRAAETVFAADSAAAIAQLAAVADRTAQRAVTGASLLDIAIAFLGDTHEGMRWLISHARTDPAAPDRDLYQQAIALADPRDRSALTALPYGDQLIDAWRQRAHALAAYRQALESGGELTATVVLPDLLHLHHARVAGATAAGERACLHLARAAALSWTARRRPA</sequence>
<dbReference type="EMBL" id="QMEY01000014">
    <property type="protein sequence ID" value="RBQ16942.1"/>
    <property type="molecule type" value="Genomic_DNA"/>
</dbReference>
<feature type="domain" description="Thiopeptide-type bacteriocin biosynthesis" evidence="2">
    <location>
        <begin position="776"/>
        <end position="1034"/>
    </location>
</feature>
<dbReference type="NCBIfam" id="TIGR03891">
    <property type="entry name" value="thiopep_ocin"/>
    <property type="match status" value="1"/>
</dbReference>
<evidence type="ECO:0000259" key="2">
    <source>
        <dbReference type="Pfam" id="PF14028"/>
    </source>
</evidence>
<dbReference type="InterPro" id="IPR006827">
    <property type="entry name" value="Lant_deHydtase_N"/>
</dbReference>
<dbReference type="OrthoDB" id="1273722at2"/>
<keyword evidence="4" id="KW-1185">Reference proteome</keyword>
<accession>A0A366LUT1</accession>
<comment type="caution">
    <text evidence="3">The sequence shown here is derived from an EMBL/GenBank/DDBJ whole genome shotgun (WGS) entry which is preliminary data.</text>
</comment>
<name>A0A366LUT1_9ACTN</name>
<feature type="domain" description="Lantibiotic dehydratase N-terminal" evidence="1">
    <location>
        <begin position="47"/>
        <end position="712"/>
    </location>
</feature>